<organism evidence="1 2">
    <name type="scientific">Capsella rubella</name>
    <dbReference type="NCBI Taxonomy" id="81985"/>
    <lineage>
        <taxon>Eukaryota</taxon>
        <taxon>Viridiplantae</taxon>
        <taxon>Streptophyta</taxon>
        <taxon>Embryophyta</taxon>
        <taxon>Tracheophyta</taxon>
        <taxon>Spermatophyta</taxon>
        <taxon>Magnoliopsida</taxon>
        <taxon>eudicotyledons</taxon>
        <taxon>Gunneridae</taxon>
        <taxon>Pentapetalae</taxon>
        <taxon>rosids</taxon>
        <taxon>malvids</taxon>
        <taxon>Brassicales</taxon>
        <taxon>Brassicaceae</taxon>
        <taxon>Camelineae</taxon>
        <taxon>Capsella</taxon>
    </lineage>
</organism>
<evidence type="ECO:0000313" key="2">
    <source>
        <dbReference type="Proteomes" id="UP000029121"/>
    </source>
</evidence>
<protein>
    <submittedName>
        <fullName evidence="1">Uncharacterized protein</fullName>
    </submittedName>
</protein>
<keyword evidence="2" id="KW-1185">Reference proteome</keyword>
<reference evidence="2" key="1">
    <citation type="journal article" date="2013" name="Nat. Genet.">
        <title>The Capsella rubella genome and the genomic consequences of rapid mating system evolution.</title>
        <authorList>
            <person name="Slotte T."/>
            <person name="Hazzouri K.M."/>
            <person name="Agren J.A."/>
            <person name="Koenig D."/>
            <person name="Maumus F."/>
            <person name="Guo Y.L."/>
            <person name="Steige K."/>
            <person name="Platts A.E."/>
            <person name="Escobar J.S."/>
            <person name="Newman L.K."/>
            <person name="Wang W."/>
            <person name="Mandakova T."/>
            <person name="Vello E."/>
            <person name="Smith L.M."/>
            <person name="Henz S.R."/>
            <person name="Steffen J."/>
            <person name="Takuno S."/>
            <person name="Brandvain Y."/>
            <person name="Coop G."/>
            <person name="Andolfatto P."/>
            <person name="Hu T.T."/>
            <person name="Blanchette M."/>
            <person name="Clark R.M."/>
            <person name="Quesneville H."/>
            <person name="Nordborg M."/>
            <person name="Gaut B.S."/>
            <person name="Lysak M.A."/>
            <person name="Jenkins J."/>
            <person name="Grimwood J."/>
            <person name="Chapman J."/>
            <person name="Prochnik S."/>
            <person name="Shu S."/>
            <person name="Rokhsar D."/>
            <person name="Schmutz J."/>
            <person name="Weigel D."/>
            <person name="Wright S.I."/>
        </authorList>
    </citation>
    <scope>NUCLEOTIDE SEQUENCE [LARGE SCALE GENOMIC DNA]</scope>
    <source>
        <strain evidence="2">cv. Monte Gargano</strain>
    </source>
</reference>
<dbReference type="OrthoDB" id="1099629at2759"/>
<dbReference type="KEGG" id="crb:17889488"/>
<name>R0HH08_9BRAS</name>
<sequence>MVSLTDNYELQCVRWDCQRQPERTLEYCSEGCLEMANSDSQSKIPFVLANCYASVTEFSPVAAKILNLLKAEKESGVPRPSQELFCTPPWRSSKFKFVFSSREEFCQWLFIGSHQIPVASEFKWVQGRSRMIGGIMHCVLKPSPREDSRWKLHQYSRPDVMGKAVYVMHCNKN</sequence>
<gene>
    <name evidence="1" type="ORF">CARUB_v10025199mg</name>
</gene>
<evidence type="ECO:0000313" key="1">
    <source>
        <dbReference type="EMBL" id="EOA28949.1"/>
    </source>
</evidence>
<proteinExistence type="predicted"/>
<dbReference type="AlphaFoldDB" id="R0HH08"/>
<accession>R0HH08</accession>
<dbReference type="EMBL" id="KB870808">
    <property type="protein sequence ID" value="EOA28949.1"/>
    <property type="molecule type" value="Genomic_DNA"/>
</dbReference>
<dbReference type="Proteomes" id="UP000029121">
    <property type="component" value="Unassembled WGS sequence"/>
</dbReference>